<dbReference type="AlphaFoldDB" id="A0AA91ICI4"/>
<dbReference type="PROSITE" id="PS51782">
    <property type="entry name" value="LYSM"/>
    <property type="match status" value="1"/>
</dbReference>
<feature type="domain" description="LysM" evidence="2">
    <location>
        <begin position="270"/>
        <end position="313"/>
    </location>
</feature>
<dbReference type="Pfam" id="PF01476">
    <property type="entry name" value="LysM"/>
    <property type="match status" value="1"/>
</dbReference>
<reference evidence="3 4" key="1">
    <citation type="submission" date="2016-03" db="EMBL/GenBank/DDBJ databases">
        <title>Genome sequence of Variovorax paradoxus KB5.</title>
        <authorList>
            <person name="Jeong H."/>
            <person name="Hong C.E."/>
            <person name="Jo S.H."/>
            <person name="Park J.M."/>
        </authorList>
    </citation>
    <scope>NUCLEOTIDE SEQUENCE [LARGE SCALE GENOMIC DNA]</scope>
    <source>
        <strain evidence="3 4">KB5</strain>
    </source>
</reference>
<dbReference type="SUPFAM" id="SSF54106">
    <property type="entry name" value="LysM domain"/>
    <property type="match status" value="1"/>
</dbReference>
<protein>
    <submittedName>
        <fullName evidence="3">Peptidoglycan-binding protein</fullName>
    </submittedName>
</protein>
<dbReference type="Proteomes" id="UP000077852">
    <property type="component" value="Unassembled WGS sequence"/>
</dbReference>
<feature type="region of interest" description="Disordered" evidence="1">
    <location>
        <begin position="320"/>
        <end position="361"/>
    </location>
</feature>
<name>A0AA91ICI4_VARPD</name>
<gene>
    <name evidence="3" type="ORF">A3K87_11655</name>
</gene>
<evidence type="ECO:0000256" key="1">
    <source>
        <dbReference type="SAM" id="MobiDB-lite"/>
    </source>
</evidence>
<dbReference type="Gene3D" id="3.10.350.10">
    <property type="entry name" value="LysM domain"/>
    <property type="match status" value="1"/>
</dbReference>
<dbReference type="SMART" id="SM00257">
    <property type="entry name" value="LysM"/>
    <property type="match status" value="1"/>
</dbReference>
<sequence>MSKLISATYHPNIEVAEFICEDGRHLLRSGGTLPWRINNPGDLTARMVDGLPAPKKARGYVGFATTRSGRTFLIFPDEDAGRAELKANLKRMHGERTIPEAIPDYAPKHENNTAKYIDDLLRTSGIPANRKINECTGAEIEKIVDSIATIEGFHARPETRKETWVAVSRINATDGSQPLPDAEIILQRENGEERLKSDATGRFPPVIHPADRSTVAVKVISPKAKEPVQIGSVGGETGKDFNLLAKFRKWKGVAGSEKINSSTMANEKSIRYVVQPGDNLSKIAKLYRTSTAAIKANNNLDGDRIYPGEVLLISGISKKSPSATAPSATKKWSSTAPAPLPKTSRALNSPPPAPLLGQGVSDSVRSKEGVGKILALIHPIPGRAPWMAIAIAEAKLRYGQREEVIEKEIDYHVEVGDGSRSLSNMAWCAAFANWCLSKSGYPVTNTGFRDRRATLGRAHGFYEMDEKEKIRNPLFVELAKPIYGAIAVATYRSGHGYHVGFAYGNEGPGNLILLGGNQDDKIKFSPFNMSLLQTVETYGKDGRKIKKTIKHSKFLRYFVPVSYFSQAQKDLAEPGLDQLDVDDLNKLIGVPPREKGKDHKTKTN</sequence>
<evidence type="ECO:0000313" key="3">
    <source>
        <dbReference type="EMBL" id="OAK65490.1"/>
    </source>
</evidence>
<feature type="compositionally biased region" description="Low complexity" evidence="1">
    <location>
        <begin position="320"/>
        <end position="331"/>
    </location>
</feature>
<evidence type="ECO:0000259" key="2">
    <source>
        <dbReference type="PROSITE" id="PS51782"/>
    </source>
</evidence>
<dbReference type="EMBL" id="LVHG01000033">
    <property type="protein sequence ID" value="OAK65490.1"/>
    <property type="molecule type" value="Genomic_DNA"/>
</dbReference>
<accession>A0AA91ICI4</accession>
<dbReference type="InterPro" id="IPR036779">
    <property type="entry name" value="LysM_dom_sf"/>
</dbReference>
<evidence type="ECO:0000313" key="4">
    <source>
        <dbReference type="Proteomes" id="UP000077852"/>
    </source>
</evidence>
<dbReference type="RefSeq" id="WP_081267185.1">
    <property type="nucleotide sequence ID" value="NZ_LVHG01000033.1"/>
</dbReference>
<dbReference type="InterPro" id="IPR018392">
    <property type="entry name" value="LysM"/>
</dbReference>
<dbReference type="CDD" id="cd00118">
    <property type="entry name" value="LysM"/>
    <property type="match status" value="1"/>
</dbReference>
<organism evidence="3 4">
    <name type="scientific">Variovorax paradoxus</name>
    <dbReference type="NCBI Taxonomy" id="34073"/>
    <lineage>
        <taxon>Bacteria</taxon>
        <taxon>Pseudomonadati</taxon>
        <taxon>Pseudomonadota</taxon>
        <taxon>Betaproteobacteria</taxon>
        <taxon>Burkholderiales</taxon>
        <taxon>Comamonadaceae</taxon>
        <taxon>Variovorax</taxon>
    </lineage>
</organism>
<comment type="caution">
    <text evidence="3">The sequence shown here is derived from an EMBL/GenBank/DDBJ whole genome shotgun (WGS) entry which is preliminary data.</text>
</comment>
<proteinExistence type="predicted"/>